<comment type="cofactor">
    <cofactor evidence="16">
        <name>NH4(+)</name>
        <dbReference type="ChEBI" id="CHEBI:28938"/>
    </cofactor>
    <cofactor evidence="16">
        <name>K(+)</name>
        <dbReference type="ChEBI" id="CHEBI:29103"/>
    </cofactor>
    <text evidence="16">A monovalent cation. Ammonium or potassium.</text>
</comment>
<comment type="subcellular location">
    <subcellularLocation>
        <location evidence="3 16">Cytoplasm</location>
    </subcellularLocation>
</comment>
<feature type="binding site" evidence="16">
    <location>
        <position position="129"/>
    </location>
    <ligand>
        <name>K(+)</name>
        <dbReference type="ChEBI" id="CHEBI:29103"/>
    </ligand>
</feature>
<comment type="function">
    <text evidence="16">Catalyzes the phosphorylation of pantothenate (Pan), the first step in CoA biosynthesis.</text>
</comment>
<keyword evidence="9 16" id="KW-0547">Nucleotide-binding</keyword>
<evidence type="ECO:0000256" key="13">
    <source>
        <dbReference type="ARBA" id="ARBA00022993"/>
    </source>
</evidence>
<evidence type="ECO:0000256" key="11">
    <source>
        <dbReference type="ARBA" id="ARBA00022840"/>
    </source>
</evidence>
<evidence type="ECO:0000256" key="8">
    <source>
        <dbReference type="ARBA" id="ARBA00022679"/>
    </source>
</evidence>
<dbReference type="CDD" id="cd24015">
    <property type="entry name" value="ASKHA_NBD_PanK-III"/>
    <property type="match status" value="1"/>
</dbReference>
<evidence type="ECO:0000313" key="17">
    <source>
        <dbReference type="EMBL" id="GCB30326.1"/>
    </source>
</evidence>
<keyword evidence="13 16" id="KW-0173">Coenzyme A biosynthesis</keyword>
<dbReference type="NCBIfam" id="NF009855">
    <property type="entry name" value="PRK13321.1"/>
    <property type="match status" value="1"/>
</dbReference>
<dbReference type="Pfam" id="PF03309">
    <property type="entry name" value="Pan_kinase"/>
    <property type="match status" value="1"/>
</dbReference>
<evidence type="ECO:0000256" key="14">
    <source>
        <dbReference type="ARBA" id="ARBA00038036"/>
    </source>
</evidence>
<feature type="binding site" evidence="16">
    <location>
        <position position="184"/>
    </location>
    <ligand>
        <name>substrate</name>
    </ligand>
</feature>
<evidence type="ECO:0000256" key="4">
    <source>
        <dbReference type="ARBA" id="ARBA00005225"/>
    </source>
</evidence>
<dbReference type="EMBL" id="BHVZ01000014">
    <property type="protein sequence ID" value="GCB30326.1"/>
    <property type="molecule type" value="Genomic_DNA"/>
</dbReference>
<evidence type="ECO:0000256" key="5">
    <source>
        <dbReference type="ARBA" id="ARBA00011738"/>
    </source>
</evidence>
<comment type="pathway">
    <text evidence="4 16">Cofactor biosynthesis; coenzyme A biosynthesis; CoA from (R)-pantothenate: step 1/5.</text>
</comment>
<evidence type="ECO:0000256" key="6">
    <source>
        <dbReference type="ARBA" id="ARBA00012102"/>
    </source>
</evidence>
<comment type="subunit">
    <text evidence="5 16">Homodimer.</text>
</comment>
<protein>
    <recommendedName>
        <fullName evidence="15 16">Type III pantothenate kinase</fullName>
        <ecNumber evidence="6 16">2.7.1.33</ecNumber>
    </recommendedName>
    <alternativeName>
        <fullName evidence="16">PanK-III</fullName>
    </alternativeName>
    <alternativeName>
        <fullName evidence="16">Pantothenic acid kinase</fullName>
    </alternativeName>
</protein>
<dbReference type="SUPFAM" id="SSF53067">
    <property type="entry name" value="Actin-like ATPase domain"/>
    <property type="match status" value="2"/>
</dbReference>
<evidence type="ECO:0000256" key="1">
    <source>
        <dbReference type="ARBA" id="ARBA00001206"/>
    </source>
</evidence>
<reference evidence="17 18" key="1">
    <citation type="submission" date="2018-10" db="EMBL/GenBank/DDBJ databases">
        <title>Draft Genome Sequence of Anaerotignum sp. KCTC 15736.</title>
        <authorList>
            <person name="Choi S.H."/>
            <person name="Kim J.S."/>
            <person name="Kang S.W."/>
            <person name="Lee J.S."/>
            <person name="Park S.H."/>
        </authorList>
    </citation>
    <scope>NUCLEOTIDE SEQUENCE [LARGE SCALE GENOMIC DNA]</scope>
    <source>
        <strain evidence="17 18">KCTC 15736</strain>
    </source>
</reference>
<dbReference type="GO" id="GO:0015937">
    <property type="term" value="P:coenzyme A biosynthetic process"/>
    <property type="evidence" value="ECO:0007669"/>
    <property type="project" value="UniProtKB-UniRule"/>
</dbReference>
<sequence length="259" mass="28306">MLLVIDVSNTNMVLGVFNGENLVANWRLSTKSGRTADETGLLICSLFAYSDVSVGDIEAIIVSSVVPDVMYSTLNGIKKFLKKDPIVVRAGLKTGINLRMENPKEMGTDRIVNLVAAYELYGGPAIVVDYETATTFDVVSEKGEFLTGITAPGLQTCADALYQRAANLPKFEIVNPESVITKNTVESMQAGLVVGHIGEAKYIIQRIKEHFNCPNMKVIATGGLGKVIYEEENGIFDVYDPVLSLHGLRLIYGKNRNKR</sequence>
<evidence type="ECO:0000313" key="18">
    <source>
        <dbReference type="Proteomes" id="UP000287361"/>
    </source>
</evidence>
<keyword evidence="10 16" id="KW-0418">Kinase</keyword>
<organism evidence="17 18">
    <name type="scientific">Anaerotignum faecicola</name>
    <dbReference type="NCBI Taxonomy" id="2358141"/>
    <lineage>
        <taxon>Bacteria</taxon>
        <taxon>Bacillati</taxon>
        <taxon>Bacillota</taxon>
        <taxon>Clostridia</taxon>
        <taxon>Lachnospirales</taxon>
        <taxon>Anaerotignaceae</taxon>
        <taxon>Anaerotignum</taxon>
    </lineage>
</organism>
<dbReference type="GO" id="GO:0004594">
    <property type="term" value="F:pantothenate kinase activity"/>
    <property type="evidence" value="ECO:0007669"/>
    <property type="project" value="UniProtKB-UniRule"/>
</dbReference>
<comment type="similarity">
    <text evidence="14 16">Belongs to the type III pantothenate kinase family.</text>
</comment>
<keyword evidence="8 16" id="KW-0808">Transferase</keyword>
<feature type="active site" description="Proton acceptor" evidence="16">
    <location>
        <position position="109"/>
    </location>
</feature>
<keyword evidence="12 16" id="KW-0630">Potassium</keyword>
<dbReference type="HAMAP" id="MF_01274">
    <property type="entry name" value="Pantothen_kinase_3"/>
    <property type="match status" value="1"/>
</dbReference>
<dbReference type="UniPathway" id="UPA00241">
    <property type="reaction ID" value="UER00352"/>
</dbReference>
<comment type="cofactor">
    <cofactor evidence="2">
        <name>K(+)</name>
        <dbReference type="ChEBI" id="CHEBI:29103"/>
    </cofactor>
</comment>
<comment type="caution">
    <text evidence="16">Lacks conserved residue(s) required for the propagation of feature annotation.</text>
</comment>
<evidence type="ECO:0000256" key="7">
    <source>
        <dbReference type="ARBA" id="ARBA00022490"/>
    </source>
</evidence>
<evidence type="ECO:0000256" key="3">
    <source>
        <dbReference type="ARBA" id="ARBA00004496"/>
    </source>
</evidence>
<dbReference type="GO" id="GO:0005737">
    <property type="term" value="C:cytoplasm"/>
    <property type="evidence" value="ECO:0007669"/>
    <property type="project" value="UniProtKB-SubCell"/>
</dbReference>
<feature type="binding site" evidence="16">
    <location>
        <position position="132"/>
    </location>
    <ligand>
        <name>ATP</name>
        <dbReference type="ChEBI" id="CHEBI:30616"/>
    </ligand>
</feature>
<feature type="binding site" evidence="16">
    <location>
        <begin position="6"/>
        <end position="13"/>
    </location>
    <ligand>
        <name>ATP</name>
        <dbReference type="ChEBI" id="CHEBI:30616"/>
    </ligand>
</feature>
<dbReference type="AlphaFoldDB" id="A0A401LFI8"/>
<dbReference type="PANTHER" id="PTHR34265:SF1">
    <property type="entry name" value="TYPE III PANTOTHENATE KINASE"/>
    <property type="match status" value="1"/>
</dbReference>
<dbReference type="InterPro" id="IPR043129">
    <property type="entry name" value="ATPase_NBD"/>
</dbReference>
<gene>
    <name evidence="17" type="primary">coaX_1</name>
    <name evidence="16" type="synonym">coaX</name>
    <name evidence="17" type="ORF">KGMB03357_19870</name>
</gene>
<feature type="binding site" evidence="16">
    <location>
        <begin position="107"/>
        <end position="110"/>
    </location>
    <ligand>
        <name>substrate</name>
    </ligand>
</feature>
<dbReference type="GO" id="GO:0046872">
    <property type="term" value="F:metal ion binding"/>
    <property type="evidence" value="ECO:0007669"/>
    <property type="project" value="UniProtKB-KW"/>
</dbReference>
<proteinExistence type="inferred from homology"/>
<accession>A0A401LFI8</accession>
<dbReference type="Gene3D" id="3.30.420.40">
    <property type="match status" value="2"/>
</dbReference>
<keyword evidence="18" id="KW-1185">Reference proteome</keyword>
<evidence type="ECO:0000256" key="10">
    <source>
        <dbReference type="ARBA" id="ARBA00022777"/>
    </source>
</evidence>
<evidence type="ECO:0000256" key="16">
    <source>
        <dbReference type="HAMAP-Rule" id="MF_01274"/>
    </source>
</evidence>
<keyword evidence="11 16" id="KW-0067">ATP-binding</keyword>
<dbReference type="OrthoDB" id="9804707at2"/>
<evidence type="ECO:0000256" key="2">
    <source>
        <dbReference type="ARBA" id="ARBA00001958"/>
    </source>
</evidence>
<dbReference type="GO" id="GO:0005524">
    <property type="term" value="F:ATP binding"/>
    <property type="evidence" value="ECO:0007669"/>
    <property type="project" value="UniProtKB-UniRule"/>
</dbReference>
<name>A0A401LFI8_9FIRM</name>
<dbReference type="PANTHER" id="PTHR34265">
    <property type="entry name" value="TYPE III PANTOTHENATE KINASE"/>
    <property type="match status" value="1"/>
</dbReference>
<dbReference type="InterPro" id="IPR004619">
    <property type="entry name" value="Type_III_PanK"/>
</dbReference>
<dbReference type="Proteomes" id="UP000287361">
    <property type="component" value="Unassembled WGS sequence"/>
</dbReference>
<evidence type="ECO:0000256" key="15">
    <source>
        <dbReference type="ARBA" id="ARBA00040883"/>
    </source>
</evidence>
<keyword evidence="7 16" id="KW-0963">Cytoplasm</keyword>
<dbReference type="EC" id="2.7.1.33" evidence="6 16"/>
<comment type="catalytic activity">
    <reaction evidence="1 16">
        <text>(R)-pantothenate + ATP = (R)-4'-phosphopantothenate + ADP + H(+)</text>
        <dbReference type="Rhea" id="RHEA:16373"/>
        <dbReference type="ChEBI" id="CHEBI:10986"/>
        <dbReference type="ChEBI" id="CHEBI:15378"/>
        <dbReference type="ChEBI" id="CHEBI:29032"/>
        <dbReference type="ChEBI" id="CHEBI:30616"/>
        <dbReference type="ChEBI" id="CHEBI:456216"/>
        <dbReference type="EC" id="2.7.1.33"/>
    </reaction>
</comment>
<evidence type="ECO:0000256" key="12">
    <source>
        <dbReference type="ARBA" id="ARBA00022958"/>
    </source>
</evidence>
<evidence type="ECO:0000256" key="9">
    <source>
        <dbReference type="ARBA" id="ARBA00022741"/>
    </source>
</evidence>
<dbReference type="NCBIfam" id="TIGR00671">
    <property type="entry name" value="baf"/>
    <property type="match status" value="1"/>
</dbReference>
<comment type="caution">
    <text evidence="17">The sequence shown here is derived from an EMBL/GenBank/DDBJ whole genome shotgun (WGS) entry which is preliminary data.</text>
</comment>
<keyword evidence="16" id="KW-0479">Metal-binding</keyword>